<sequence length="176" mass="18463">MNEPTVHLNSAFEVPPRTMRAPAGRRECAALVFELIGGYVEDDADRVAQIARRVDRSGRVGEVLAEATRFAAYLTAEARAAGVRLRAGQIRRGVLSRLAATVPPHHELAVSTALDALFAGRFPAAAAAFGDGPAGDLIALHALTAFTAMLGVRVSEPGEFTSANLAALASVLHPRA</sequence>
<evidence type="ECO:0000313" key="2">
    <source>
        <dbReference type="Proteomes" id="UP001330812"/>
    </source>
</evidence>
<organism evidence="1 2">
    <name type="scientific">Amycolatopsis rhabdoformis</name>
    <dbReference type="NCBI Taxonomy" id="1448059"/>
    <lineage>
        <taxon>Bacteria</taxon>
        <taxon>Bacillati</taxon>
        <taxon>Actinomycetota</taxon>
        <taxon>Actinomycetes</taxon>
        <taxon>Pseudonocardiales</taxon>
        <taxon>Pseudonocardiaceae</taxon>
        <taxon>Amycolatopsis</taxon>
    </lineage>
</organism>
<dbReference type="EMBL" id="CP142149">
    <property type="protein sequence ID" value="WSE34115.1"/>
    <property type="molecule type" value="Genomic_DNA"/>
</dbReference>
<protein>
    <recommendedName>
        <fullName evidence="3">TetR/AcrR family transcriptional regulator</fullName>
    </recommendedName>
</protein>
<gene>
    <name evidence="1" type="ORF">VSH64_18765</name>
</gene>
<name>A0ABZ1II68_9PSEU</name>
<keyword evidence="2" id="KW-1185">Reference proteome</keyword>
<dbReference type="RefSeq" id="WP_326836912.1">
    <property type="nucleotide sequence ID" value="NZ_CP142149.1"/>
</dbReference>
<evidence type="ECO:0008006" key="3">
    <source>
        <dbReference type="Google" id="ProtNLM"/>
    </source>
</evidence>
<dbReference type="Proteomes" id="UP001330812">
    <property type="component" value="Chromosome"/>
</dbReference>
<reference evidence="1 2" key="1">
    <citation type="journal article" date="2015" name="Int. J. Syst. Evol. Microbiol.">
        <title>Amycolatopsis rhabdoformis sp. nov., an actinomycete isolated from a tropical forest soil.</title>
        <authorList>
            <person name="Souza W.R."/>
            <person name="Silva R.E."/>
            <person name="Goodfellow M."/>
            <person name="Busarakam K."/>
            <person name="Figueiro F.S."/>
            <person name="Ferreira D."/>
            <person name="Rodrigues-Filho E."/>
            <person name="Moraes L.A.B."/>
            <person name="Zucchi T.D."/>
        </authorList>
    </citation>
    <scope>NUCLEOTIDE SEQUENCE [LARGE SCALE GENOMIC DNA]</scope>
    <source>
        <strain evidence="1 2">NCIMB 14900</strain>
    </source>
</reference>
<evidence type="ECO:0000313" key="1">
    <source>
        <dbReference type="EMBL" id="WSE34115.1"/>
    </source>
</evidence>
<accession>A0ABZ1II68</accession>
<proteinExistence type="predicted"/>